<sequence length="340" mass="33279">MRTPLLPGMSSSRRPLTARALAVGMLALGLAAWGVTPASAAGPAAATRSGDGHVGAHWDGGSARSGGVEYSWAPRTYDYEADACPRLDSGTQTARGAHETLVIQADPGKVISAYCVTAGSRRTGEGPKLVELDEPVARLTIAYPAGGRCQSIAHYSYAQQDAPRADTPGAPGGGAAPVTPATPRSGGSDEDAPTAGGTSPSPSGEGQAPQADAPTPDAQPDDVAPLSADAEAADAGTDAAPKASGDAGSLTADEAVAVANVTQAGDVSTAPVDEAATAAEATSTATAPTPADAAPVVRAGAERLALTGGAVATAAVVAVALVALGVLAVLVARRRRGAQI</sequence>
<feature type="region of interest" description="Disordered" evidence="1">
    <location>
        <begin position="41"/>
        <end position="60"/>
    </location>
</feature>
<dbReference type="AlphaFoldDB" id="A0A4Q7M1T1"/>
<dbReference type="OrthoDB" id="5150312at2"/>
<keyword evidence="4" id="KW-1185">Reference proteome</keyword>
<feature type="region of interest" description="Disordered" evidence="1">
    <location>
        <begin position="160"/>
        <end position="248"/>
    </location>
</feature>
<feature type="transmembrane region" description="Helical" evidence="2">
    <location>
        <begin position="304"/>
        <end position="332"/>
    </location>
</feature>
<keyword evidence="2" id="KW-0472">Membrane</keyword>
<keyword evidence="2" id="KW-0812">Transmembrane</keyword>
<feature type="compositionally biased region" description="Low complexity" evidence="1">
    <location>
        <begin position="207"/>
        <end position="243"/>
    </location>
</feature>
<dbReference type="EMBL" id="SGWX01000001">
    <property type="protein sequence ID" value="RZS59869.1"/>
    <property type="molecule type" value="Genomic_DNA"/>
</dbReference>
<dbReference type="RefSeq" id="WP_130411354.1">
    <property type="nucleotide sequence ID" value="NZ_SGWX01000001.1"/>
</dbReference>
<gene>
    <name evidence="3" type="ORF">EV386_0105</name>
</gene>
<comment type="caution">
    <text evidence="3">The sequence shown here is derived from an EMBL/GenBank/DDBJ whole genome shotgun (WGS) entry which is preliminary data.</text>
</comment>
<proteinExistence type="predicted"/>
<reference evidence="3 4" key="1">
    <citation type="submission" date="2019-02" db="EMBL/GenBank/DDBJ databases">
        <title>Sequencing the genomes of 1000 actinobacteria strains.</title>
        <authorList>
            <person name="Klenk H.-P."/>
        </authorList>
    </citation>
    <scope>NUCLEOTIDE SEQUENCE [LARGE SCALE GENOMIC DNA]</scope>
    <source>
        <strain evidence="3 4">DSM 16932</strain>
    </source>
</reference>
<evidence type="ECO:0000256" key="2">
    <source>
        <dbReference type="SAM" id="Phobius"/>
    </source>
</evidence>
<name>A0A4Q7M1T1_9MICO</name>
<dbReference type="Proteomes" id="UP000293852">
    <property type="component" value="Unassembled WGS sequence"/>
</dbReference>
<evidence type="ECO:0000313" key="4">
    <source>
        <dbReference type="Proteomes" id="UP000293852"/>
    </source>
</evidence>
<evidence type="ECO:0000313" key="3">
    <source>
        <dbReference type="EMBL" id="RZS59869.1"/>
    </source>
</evidence>
<keyword evidence="2" id="KW-1133">Transmembrane helix</keyword>
<protein>
    <submittedName>
        <fullName evidence="3">Uncharacterized protein</fullName>
    </submittedName>
</protein>
<evidence type="ECO:0000256" key="1">
    <source>
        <dbReference type="SAM" id="MobiDB-lite"/>
    </source>
</evidence>
<organism evidence="3 4">
    <name type="scientific">Xylanimonas ulmi</name>
    <dbReference type="NCBI Taxonomy" id="228973"/>
    <lineage>
        <taxon>Bacteria</taxon>
        <taxon>Bacillati</taxon>
        <taxon>Actinomycetota</taxon>
        <taxon>Actinomycetes</taxon>
        <taxon>Micrococcales</taxon>
        <taxon>Promicromonosporaceae</taxon>
        <taxon>Xylanimonas</taxon>
    </lineage>
</organism>
<accession>A0A4Q7M1T1</accession>